<evidence type="ECO:0000313" key="3">
    <source>
        <dbReference type="EMBL" id="CAF1650206.1"/>
    </source>
</evidence>
<gene>
    <name evidence="2" type="ORF">BJG266_LOCUS44271</name>
    <name evidence="3" type="ORF">QVE165_LOCUS61227</name>
</gene>
<evidence type="ECO:0000313" key="4">
    <source>
        <dbReference type="Proteomes" id="UP000663832"/>
    </source>
</evidence>
<dbReference type="Proteomes" id="UP000663832">
    <property type="component" value="Unassembled WGS sequence"/>
</dbReference>
<proteinExistence type="predicted"/>
<protein>
    <submittedName>
        <fullName evidence="3">Uncharacterized protein</fullName>
    </submittedName>
</protein>
<organism evidence="3 4">
    <name type="scientific">Adineta steineri</name>
    <dbReference type="NCBI Taxonomy" id="433720"/>
    <lineage>
        <taxon>Eukaryota</taxon>
        <taxon>Metazoa</taxon>
        <taxon>Spiralia</taxon>
        <taxon>Gnathifera</taxon>
        <taxon>Rotifera</taxon>
        <taxon>Eurotatoria</taxon>
        <taxon>Bdelloidea</taxon>
        <taxon>Adinetida</taxon>
        <taxon>Adinetidae</taxon>
        <taxon>Adineta</taxon>
    </lineage>
</organism>
<sequence length="189" mass="21047">MVRHLLSMLTIMVCLFLNFYSLIGTSNTDFILAICANQTLVLNYNPSLPDAASSPVNIQMRNTGKFICQVGYKGININVTVPYNILTNLSDATCEKATFTEYILYGGVDLTNSPIISRLFNLTVDASDPCHSRPLNTTQVFHRIMNLEDKVPILPADIVTSFDANKHNRNCKTISTETILFTAYAYIPI</sequence>
<name>A0A816EN26_9BILA</name>
<feature type="chain" id="PRO_5036229983" evidence="1">
    <location>
        <begin position="25"/>
        <end position="189"/>
    </location>
</feature>
<keyword evidence="4" id="KW-1185">Reference proteome</keyword>
<feature type="signal peptide" evidence="1">
    <location>
        <begin position="1"/>
        <end position="24"/>
    </location>
</feature>
<dbReference type="OrthoDB" id="10275874at2759"/>
<evidence type="ECO:0000313" key="2">
    <source>
        <dbReference type="EMBL" id="CAF1520766.1"/>
    </source>
</evidence>
<keyword evidence="1" id="KW-0732">Signal</keyword>
<dbReference type="EMBL" id="CAJNOM010003866">
    <property type="protein sequence ID" value="CAF1650206.1"/>
    <property type="molecule type" value="Genomic_DNA"/>
</dbReference>
<dbReference type="Proteomes" id="UP000663877">
    <property type="component" value="Unassembled WGS sequence"/>
</dbReference>
<evidence type="ECO:0000256" key="1">
    <source>
        <dbReference type="SAM" id="SignalP"/>
    </source>
</evidence>
<reference evidence="3" key="1">
    <citation type="submission" date="2021-02" db="EMBL/GenBank/DDBJ databases">
        <authorList>
            <person name="Nowell W R."/>
        </authorList>
    </citation>
    <scope>NUCLEOTIDE SEQUENCE</scope>
</reference>
<dbReference type="AlphaFoldDB" id="A0A816EN26"/>
<dbReference type="EMBL" id="CAJNOI010003507">
    <property type="protein sequence ID" value="CAF1520766.1"/>
    <property type="molecule type" value="Genomic_DNA"/>
</dbReference>
<accession>A0A816EN26</accession>
<comment type="caution">
    <text evidence="3">The sequence shown here is derived from an EMBL/GenBank/DDBJ whole genome shotgun (WGS) entry which is preliminary data.</text>
</comment>